<organism evidence="2 3">
    <name type="scientific">Leptospira fainei serovar Hurstbridge str. BUT 6</name>
    <dbReference type="NCBI Taxonomy" id="1193011"/>
    <lineage>
        <taxon>Bacteria</taxon>
        <taxon>Pseudomonadati</taxon>
        <taxon>Spirochaetota</taxon>
        <taxon>Spirochaetia</taxon>
        <taxon>Leptospirales</taxon>
        <taxon>Leptospiraceae</taxon>
        <taxon>Leptospira</taxon>
    </lineage>
</organism>
<evidence type="ECO:0000313" key="2">
    <source>
        <dbReference type="EMBL" id="EPG74962.1"/>
    </source>
</evidence>
<dbReference type="AlphaFoldDB" id="S3W3U4"/>
<dbReference type="Proteomes" id="UP000014540">
    <property type="component" value="Unassembled WGS sequence"/>
</dbReference>
<protein>
    <submittedName>
        <fullName evidence="2">Uncharacterized protein</fullName>
    </submittedName>
</protein>
<reference evidence="2" key="1">
    <citation type="submission" date="2013-04" db="EMBL/GenBank/DDBJ databases">
        <authorList>
            <person name="Harkins D.M."/>
            <person name="Durkin A.S."/>
            <person name="Selengut J.D."/>
            <person name="Sanka R."/>
            <person name="DePew J."/>
            <person name="Purushe J."/>
            <person name="Ahmed A."/>
            <person name="van der Linden H."/>
            <person name="Goris M.G.A."/>
            <person name="Hartskeerl R.A."/>
            <person name="Vinetz J.M."/>
            <person name="Sutton G.G."/>
            <person name="Nelson W.C."/>
            <person name="Fouts D.E."/>
        </authorList>
    </citation>
    <scope>NUCLEOTIDE SEQUENCE [LARGE SCALE GENOMIC DNA]</scope>
    <source>
        <strain evidence="2">BUT 6</strain>
    </source>
</reference>
<feature type="transmembrane region" description="Helical" evidence="1">
    <location>
        <begin position="20"/>
        <end position="40"/>
    </location>
</feature>
<keyword evidence="1" id="KW-1133">Transmembrane helix</keyword>
<keyword evidence="1" id="KW-0812">Transmembrane</keyword>
<keyword evidence="1" id="KW-0472">Membrane</keyword>
<accession>S3W3U4</accession>
<keyword evidence="3" id="KW-1185">Reference proteome</keyword>
<gene>
    <name evidence="2" type="ORF">LEP1GSC058_1607</name>
</gene>
<name>S3W3U4_9LEPT</name>
<dbReference type="STRING" id="1193011.LEP1GSC058_1607"/>
<sequence>MEKFNKPAAGRSVFRPLKSLGFGVIIGRIAINAFVFISVYH</sequence>
<evidence type="ECO:0000313" key="3">
    <source>
        <dbReference type="Proteomes" id="UP000014540"/>
    </source>
</evidence>
<evidence type="ECO:0000256" key="1">
    <source>
        <dbReference type="SAM" id="Phobius"/>
    </source>
</evidence>
<proteinExistence type="predicted"/>
<dbReference type="EMBL" id="AKWZ02000006">
    <property type="protein sequence ID" value="EPG74962.1"/>
    <property type="molecule type" value="Genomic_DNA"/>
</dbReference>
<comment type="caution">
    <text evidence="2">The sequence shown here is derived from an EMBL/GenBank/DDBJ whole genome shotgun (WGS) entry which is preliminary data.</text>
</comment>